<keyword evidence="3" id="KW-1185">Reference proteome</keyword>
<evidence type="ECO:0000256" key="1">
    <source>
        <dbReference type="SAM" id="MobiDB-lite"/>
    </source>
</evidence>
<name>A0AAW0X832_CHEQU</name>
<organism evidence="2 3">
    <name type="scientific">Cherax quadricarinatus</name>
    <name type="common">Australian red claw crayfish</name>
    <dbReference type="NCBI Taxonomy" id="27406"/>
    <lineage>
        <taxon>Eukaryota</taxon>
        <taxon>Metazoa</taxon>
        <taxon>Ecdysozoa</taxon>
        <taxon>Arthropoda</taxon>
        <taxon>Crustacea</taxon>
        <taxon>Multicrustacea</taxon>
        <taxon>Malacostraca</taxon>
        <taxon>Eumalacostraca</taxon>
        <taxon>Eucarida</taxon>
        <taxon>Decapoda</taxon>
        <taxon>Pleocyemata</taxon>
        <taxon>Astacidea</taxon>
        <taxon>Parastacoidea</taxon>
        <taxon>Parastacidae</taxon>
        <taxon>Cherax</taxon>
    </lineage>
</organism>
<sequence>SVVGKRKRLSISPSPPLDSSRSSSCSSSSIKSPEYGPSPSPPPSKYMQGGGVNIIEVEENLKAFQNKLLLWKRRTENYNFANFSLLDDCVSEIEDMSGIGDISVPGELKQAIAMHLDELAKFLDGYFPTRVISRMGETAVHIQCCSSRCQ</sequence>
<evidence type="ECO:0000313" key="2">
    <source>
        <dbReference type="EMBL" id="KAK8735841.1"/>
    </source>
</evidence>
<dbReference type="Proteomes" id="UP001445076">
    <property type="component" value="Unassembled WGS sequence"/>
</dbReference>
<gene>
    <name evidence="2" type="ORF">OTU49_005340</name>
</gene>
<feature type="region of interest" description="Disordered" evidence="1">
    <location>
        <begin position="1"/>
        <end position="49"/>
    </location>
</feature>
<reference evidence="2 3" key="1">
    <citation type="journal article" date="2024" name="BMC Genomics">
        <title>Genome assembly of redclaw crayfish (Cherax quadricarinatus) provides insights into its immune adaptation and hypoxia tolerance.</title>
        <authorList>
            <person name="Liu Z."/>
            <person name="Zheng J."/>
            <person name="Li H."/>
            <person name="Fang K."/>
            <person name="Wang S."/>
            <person name="He J."/>
            <person name="Zhou D."/>
            <person name="Weng S."/>
            <person name="Chi M."/>
            <person name="Gu Z."/>
            <person name="He J."/>
            <person name="Li F."/>
            <person name="Wang M."/>
        </authorList>
    </citation>
    <scope>NUCLEOTIDE SEQUENCE [LARGE SCALE GENOMIC DNA]</scope>
    <source>
        <strain evidence="2">ZL_2023a</strain>
    </source>
</reference>
<dbReference type="AlphaFoldDB" id="A0AAW0X832"/>
<proteinExistence type="predicted"/>
<feature type="non-terminal residue" evidence="2">
    <location>
        <position position="1"/>
    </location>
</feature>
<dbReference type="EMBL" id="JARKIK010000046">
    <property type="protein sequence ID" value="KAK8735841.1"/>
    <property type="molecule type" value="Genomic_DNA"/>
</dbReference>
<feature type="compositionally biased region" description="Low complexity" evidence="1">
    <location>
        <begin position="17"/>
        <end position="33"/>
    </location>
</feature>
<accession>A0AAW0X832</accession>
<comment type="caution">
    <text evidence="2">The sequence shown here is derived from an EMBL/GenBank/DDBJ whole genome shotgun (WGS) entry which is preliminary data.</text>
</comment>
<evidence type="ECO:0000313" key="3">
    <source>
        <dbReference type="Proteomes" id="UP001445076"/>
    </source>
</evidence>
<protein>
    <submittedName>
        <fullName evidence="2">Uncharacterized protein</fullName>
    </submittedName>
</protein>